<feature type="compositionally biased region" description="Basic and acidic residues" evidence="1">
    <location>
        <begin position="32"/>
        <end position="49"/>
    </location>
</feature>
<gene>
    <name evidence="2" type="ORF">Csa_6G014575</name>
</gene>
<protein>
    <submittedName>
        <fullName evidence="2">Uncharacterized protein</fullName>
    </submittedName>
</protein>
<keyword evidence="3" id="KW-1185">Reference proteome</keyword>
<feature type="region of interest" description="Disordered" evidence="1">
    <location>
        <begin position="32"/>
        <end position="57"/>
    </location>
</feature>
<accession>A0A0A0KBS8</accession>
<dbReference type="AlphaFoldDB" id="A0A0A0KBS8"/>
<dbReference type="Gramene" id="KGN45837">
    <property type="protein sequence ID" value="KGN45837"/>
    <property type="gene ID" value="Csa_6G014575"/>
</dbReference>
<dbReference type="EMBL" id="CM002927">
    <property type="protein sequence ID" value="KGN45837.1"/>
    <property type="molecule type" value="Genomic_DNA"/>
</dbReference>
<reference evidence="2 3" key="2">
    <citation type="journal article" date="2009" name="PLoS ONE">
        <title>An integrated genetic and cytogenetic map of the cucumber genome.</title>
        <authorList>
            <person name="Ren Y."/>
            <person name="Zhang Z."/>
            <person name="Liu J."/>
            <person name="Staub J.E."/>
            <person name="Han Y."/>
            <person name="Cheng Z."/>
            <person name="Li X."/>
            <person name="Lu J."/>
            <person name="Miao H."/>
            <person name="Kang H."/>
            <person name="Xie B."/>
            <person name="Gu X."/>
            <person name="Wang X."/>
            <person name="Du Y."/>
            <person name="Jin W."/>
            <person name="Huang S."/>
        </authorList>
    </citation>
    <scope>NUCLEOTIDE SEQUENCE [LARGE SCALE GENOMIC DNA]</scope>
    <source>
        <strain evidence="3">cv. 9930</strain>
    </source>
</reference>
<evidence type="ECO:0000313" key="2">
    <source>
        <dbReference type="EMBL" id="KGN45837.1"/>
    </source>
</evidence>
<reference evidence="2 3" key="3">
    <citation type="journal article" date="2010" name="BMC Genomics">
        <title>Transcriptome sequencing and comparative analysis of cucumber flowers with different sex types.</title>
        <authorList>
            <person name="Guo S."/>
            <person name="Zheng Y."/>
            <person name="Joung J.G."/>
            <person name="Liu S."/>
            <person name="Zhang Z."/>
            <person name="Crasta O.R."/>
            <person name="Sobral B.W."/>
            <person name="Xu Y."/>
            <person name="Huang S."/>
            <person name="Fei Z."/>
        </authorList>
    </citation>
    <scope>NUCLEOTIDE SEQUENCE [LARGE SCALE GENOMIC DNA]</scope>
    <source>
        <strain evidence="3">cv. 9930</strain>
    </source>
</reference>
<sequence>MEQKREEIEKAETGQIGEGLEFKEEDRWKKKLSMEKSKSTREGERERGRERRRRATGTRSAVIISFLRLRYVRRDDEVQSGSIFYKRKYLSTQ</sequence>
<dbReference type="Proteomes" id="UP000029981">
    <property type="component" value="Chromosome 6"/>
</dbReference>
<organism evidence="2 3">
    <name type="scientific">Cucumis sativus</name>
    <name type="common">Cucumber</name>
    <dbReference type="NCBI Taxonomy" id="3659"/>
    <lineage>
        <taxon>Eukaryota</taxon>
        <taxon>Viridiplantae</taxon>
        <taxon>Streptophyta</taxon>
        <taxon>Embryophyta</taxon>
        <taxon>Tracheophyta</taxon>
        <taxon>Spermatophyta</taxon>
        <taxon>Magnoliopsida</taxon>
        <taxon>eudicotyledons</taxon>
        <taxon>Gunneridae</taxon>
        <taxon>Pentapetalae</taxon>
        <taxon>rosids</taxon>
        <taxon>fabids</taxon>
        <taxon>Cucurbitales</taxon>
        <taxon>Cucurbitaceae</taxon>
        <taxon>Benincaseae</taxon>
        <taxon>Cucumis</taxon>
    </lineage>
</organism>
<reference evidence="2 3" key="1">
    <citation type="journal article" date="2009" name="Nat. Genet.">
        <title>The genome of the cucumber, Cucumis sativus L.</title>
        <authorList>
            <person name="Huang S."/>
            <person name="Li R."/>
            <person name="Zhang Z."/>
            <person name="Li L."/>
            <person name="Gu X."/>
            <person name="Fan W."/>
            <person name="Lucas W.J."/>
            <person name="Wang X."/>
            <person name="Xie B."/>
            <person name="Ni P."/>
            <person name="Ren Y."/>
            <person name="Zhu H."/>
            <person name="Li J."/>
            <person name="Lin K."/>
            <person name="Jin W."/>
            <person name="Fei Z."/>
            <person name="Li G."/>
            <person name="Staub J."/>
            <person name="Kilian A."/>
            <person name="van der Vossen E.A."/>
            <person name="Wu Y."/>
            <person name="Guo J."/>
            <person name="He J."/>
            <person name="Jia Z."/>
            <person name="Ren Y."/>
            <person name="Tian G."/>
            <person name="Lu Y."/>
            <person name="Ruan J."/>
            <person name="Qian W."/>
            <person name="Wang M."/>
            <person name="Huang Q."/>
            <person name="Li B."/>
            <person name="Xuan Z."/>
            <person name="Cao J."/>
            <person name="Asan"/>
            <person name="Wu Z."/>
            <person name="Zhang J."/>
            <person name="Cai Q."/>
            <person name="Bai Y."/>
            <person name="Zhao B."/>
            <person name="Han Y."/>
            <person name="Li Y."/>
            <person name="Li X."/>
            <person name="Wang S."/>
            <person name="Shi Q."/>
            <person name="Liu S."/>
            <person name="Cho W.K."/>
            <person name="Kim J.Y."/>
            <person name="Xu Y."/>
            <person name="Heller-Uszynska K."/>
            <person name="Miao H."/>
            <person name="Cheng Z."/>
            <person name="Zhang S."/>
            <person name="Wu J."/>
            <person name="Yang Y."/>
            <person name="Kang H."/>
            <person name="Li M."/>
            <person name="Liang H."/>
            <person name="Ren X."/>
            <person name="Shi Z."/>
            <person name="Wen M."/>
            <person name="Jian M."/>
            <person name="Yang H."/>
            <person name="Zhang G."/>
            <person name="Yang Z."/>
            <person name="Chen R."/>
            <person name="Liu S."/>
            <person name="Li J."/>
            <person name="Ma L."/>
            <person name="Liu H."/>
            <person name="Zhou Y."/>
            <person name="Zhao J."/>
            <person name="Fang X."/>
            <person name="Li G."/>
            <person name="Fang L."/>
            <person name="Li Y."/>
            <person name="Liu D."/>
            <person name="Zheng H."/>
            <person name="Zhang Y."/>
            <person name="Qin N."/>
            <person name="Li Z."/>
            <person name="Yang G."/>
            <person name="Yang S."/>
            <person name="Bolund L."/>
            <person name="Kristiansen K."/>
            <person name="Zheng H."/>
            <person name="Li S."/>
            <person name="Zhang X."/>
            <person name="Yang H."/>
            <person name="Wang J."/>
            <person name="Sun R."/>
            <person name="Zhang B."/>
            <person name="Jiang S."/>
            <person name="Wang J."/>
            <person name="Du Y."/>
            <person name="Li S."/>
        </authorList>
    </citation>
    <scope>NUCLEOTIDE SEQUENCE [LARGE SCALE GENOMIC DNA]</scope>
    <source>
        <strain evidence="3">cv. 9930</strain>
    </source>
</reference>
<reference evidence="2 3" key="4">
    <citation type="journal article" date="2011" name="BMC Genomics">
        <title>RNA-Seq improves annotation of protein-coding genes in the cucumber genome.</title>
        <authorList>
            <person name="Li Z."/>
            <person name="Zhang Z."/>
            <person name="Yan P."/>
            <person name="Huang S."/>
            <person name="Fei Z."/>
            <person name="Lin K."/>
        </authorList>
    </citation>
    <scope>NUCLEOTIDE SEQUENCE [LARGE SCALE GENOMIC DNA]</scope>
    <source>
        <strain evidence="3">cv. 9930</strain>
    </source>
</reference>
<evidence type="ECO:0000313" key="3">
    <source>
        <dbReference type="Proteomes" id="UP000029981"/>
    </source>
</evidence>
<name>A0A0A0KBS8_CUCSA</name>
<evidence type="ECO:0000256" key="1">
    <source>
        <dbReference type="SAM" id="MobiDB-lite"/>
    </source>
</evidence>
<proteinExistence type="predicted"/>